<accession>A0A9Q0KJJ1</accession>
<evidence type="ECO:0000313" key="2">
    <source>
        <dbReference type="EMBL" id="KAJ4971838.1"/>
    </source>
</evidence>
<sequence>MMIHPPHGEIPNWTIVAKRYFFEDHPETDDESSRVPKPPKSPLSPPSKSSSSPQSLSLIRIRVKMPFRLKNAKAIRAIIPFSIKLKISCTLFYETQSCMLASSRNLCLGETEVTKAMSTCLRELISSSSGRQSSQHQQLIVEPNHYRQTSRGADVNGACSHRLVHEWG</sequence>
<keyword evidence="3" id="KW-1185">Reference proteome</keyword>
<name>A0A9Q0KJJ1_9MAGN</name>
<dbReference type="AlphaFoldDB" id="A0A9Q0KJJ1"/>
<feature type="region of interest" description="Disordered" evidence="1">
    <location>
        <begin position="26"/>
        <end position="55"/>
    </location>
</feature>
<proteinExistence type="predicted"/>
<reference evidence="2" key="1">
    <citation type="journal article" date="2023" name="Plant J.">
        <title>The genome of the king protea, Protea cynaroides.</title>
        <authorList>
            <person name="Chang J."/>
            <person name="Duong T.A."/>
            <person name="Schoeman C."/>
            <person name="Ma X."/>
            <person name="Roodt D."/>
            <person name="Barker N."/>
            <person name="Li Z."/>
            <person name="Van de Peer Y."/>
            <person name="Mizrachi E."/>
        </authorList>
    </citation>
    <scope>NUCLEOTIDE SEQUENCE</scope>
    <source>
        <tissue evidence="2">Young leaves</tissue>
    </source>
</reference>
<organism evidence="2 3">
    <name type="scientific">Protea cynaroides</name>
    <dbReference type="NCBI Taxonomy" id="273540"/>
    <lineage>
        <taxon>Eukaryota</taxon>
        <taxon>Viridiplantae</taxon>
        <taxon>Streptophyta</taxon>
        <taxon>Embryophyta</taxon>
        <taxon>Tracheophyta</taxon>
        <taxon>Spermatophyta</taxon>
        <taxon>Magnoliopsida</taxon>
        <taxon>Proteales</taxon>
        <taxon>Proteaceae</taxon>
        <taxon>Protea</taxon>
    </lineage>
</organism>
<gene>
    <name evidence="2" type="ORF">NE237_004937</name>
</gene>
<comment type="caution">
    <text evidence="2">The sequence shown here is derived from an EMBL/GenBank/DDBJ whole genome shotgun (WGS) entry which is preliminary data.</text>
</comment>
<feature type="compositionally biased region" description="Pro residues" evidence="1">
    <location>
        <begin position="36"/>
        <end position="45"/>
    </location>
</feature>
<dbReference type="EMBL" id="JAMYWD010000005">
    <property type="protein sequence ID" value="KAJ4971838.1"/>
    <property type="molecule type" value="Genomic_DNA"/>
</dbReference>
<feature type="compositionally biased region" description="Low complexity" evidence="1">
    <location>
        <begin position="46"/>
        <end position="55"/>
    </location>
</feature>
<evidence type="ECO:0000256" key="1">
    <source>
        <dbReference type="SAM" id="MobiDB-lite"/>
    </source>
</evidence>
<evidence type="ECO:0000313" key="3">
    <source>
        <dbReference type="Proteomes" id="UP001141806"/>
    </source>
</evidence>
<dbReference type="Proteomes" id="UP001141806">
    <property type="component" value="Unassembled WGS sequence"/>
</dbReference>
<protein>
    <submittedName>
        <fullName evidence="2">Uncharacterized protein</fullName>
    </submittedName>
</protein>